<dbReference type="PANTHER" id="PTHR10073">
    <property type="entry name" value="DNA MISMATCH REPAIR PROTEIN MLH, PMS, MUTL"/>
    <property type="match status" value="1"/>
</dbReference>
<dbReference type="InterPro" id="IPR013507">
    <property type="entry name" value="DNA_mismatch_S5_2-like"/>
</dbReference>
<keyword evidence="7" id="KW-1185">Reference proteome</keyword>
<dbReference type="InterPro" id="IPR038973">
    <property type="entry name" value="MutL/Mlh/Pms-like"/>
</dbReference>
<keyword evidence="2" id="KW-0227">DNA damage</keyword>
<dbReference type="InterPro" id="IPR020568">
    <property type="entry name" value="Ribosomal_Su5_D2-typ_SF"/>
</dbReference>
<feature type="compositionally biased region" description="Basic and acidic residues" evidence="3">
    <location>
        <begin position="539"/>
        <end position="561"/>
    </location>
</feature>
<name>A0ABR4DIN0_9PEZI</name>
<evidence type="ECO:0000259" key="4">
    <source>
        <dbReference type="SMART" id="SM00387"/>
    </source>
</evidence>
<gene>
    <name evidence="6" type="ORF">VTJ83DRAFT_2068</name>
</gene>
<dbReference type="InterPro" id="IPR036890">
    <property type="entry name" value="HATPase_C_sf"/>
</dbReference>
<dbReference type="SUPFAM" id="SSF55874">
    <property type="entry name" value="ATPase domain of HSP90 chaperone/DNA topoisomerase II/histidine kinase"/>
    <property type="match status" value="1"/>
</dbReference>
<dbReference type="Pfam" id="PF13589">
    <property type="entry name" value="HATPase_c_3"/>
    <property type="match status" value="1"/>
</dbReference>
<dbReference type="EMBL" id="JAZGUE010000002">
    <property type="protein sequence ID" value="KAL2269884.1"/>
    <property type="molecule type" value="Genomic_DNA"/>
</dbReference>
<dbReference type="Gene3D" id="3.30.565.10">
    <property type="entry name" value="Histidine kinase-like ATPase, C-terminal domain"/>
    <property type="match status" value="1"/>
</dbReference>
<dbReference type="NCBIfam" id="TIGR00585">
    <property type="entry name" value="mutl"/>
    <property type="match status" value="1"/>
</dbReference>
<dbReference type="Gene3D" id="3.30.230.10">
    <property type="match status" value="1"/>
</dbReference>
<dbReference type="InterPro" id="IPR003594">
    <property type="entry name" value="HATPase_dom"/>
</dbReference>
<feature type="compositionally biased region" description="Polar residues" evidence="3">
    <location>
        <begin position="571"/>
        <end position="586"/>
    </location>
</feature>
<evidence type="ECO:0000313" key="6">
    <source>
        <dbReference type="EMBL" id="KAL2269884.1"/>
    </source>
</evidence>
<organism evidence="6 7">
    <name type="scientific">Remersonia thermophila</name>
    <dbReference type="NCBI Taxonomy" id="72144"/>
    <lineage>
        <taxon>Eukaryota</taxon>
        <taxon>Fungi</taxon>
        <taxon>Dikarya</taxon>
        <taxon>Ascomycota</taxon>
        <taxon>Pezizomycotina</taxon>
        <taxon>Sordariomycetes</taxon>
        <taxon>Sordariomycetidae</taxon>
        <taxon>Sordariales</taxon>
        <taxon>Sordariales incertae sedis</taxon>
        <taxon>Remersonia</taxon>
    </lineage>
</organism>
<evidence type="ECO:0000256" key="1">
    <source>
        <dbReference type="ARBA" id="ARBA00006082"/>
    </source>
</evidence>
<dbReference type="Proteomes" id="UP001600064">
    <property type="component" value="Unassembled WGS sequence"/>
</dbReference>
<dbReference type="SMART" id="SM01340">
    <property type="entry name" value="DNA_mis_repair"/>
    <property type="match status" value="1"/>
</dbReference>
<dbReference type="GeneID" id="98122941"/>
<feature type="compositionally biased region" description="Polar residues" evidence="3">
    <location>
        <begin position="638"/>
        <end position="651"/>
    </location>
</feature>
<evidence type="ECO:0008006" key="8">
    <source>
        <dbReference type="Google" id="ProtNLM"/>
    </source>
</evidence>
<evidence type="ECO:0000259" key="5">
    <source>
        <dbReference type="SMART" id="SM01340"/>
    </source>
</evidence>
<evidence type="ECO:0000313" key="7">
    <source>
        <dbReference type="Proteomes" id="UP001600064"/>
    </source>
</evidence>
<comment type="caution">
    <text evidence="6">The sequence shown here is derived from an EMBL/GenBank/DDBJ whole genome shotgun (WGS) entry which is preliminary data.</text>
</comment>
<evidence type="ECO:0000256" key="3">
    <source>
        <dbReference type="SAM" id="MobiDB-lite"/>
    </source>
</evidence>
<dbReference type="SUPFAM" id="SSF54211">
    <property type="entry name" value="Ribosomal protein S5 domain 2-like"/>
    <property type="match status" value="1"/>
</dbReference>
<dbReference type="SMART" id="SM00387">
    <property type="entry name" value="HATPase_c"/>
    <property type="match status" value="1"/>
</dbReference>
<dbReference type="InterPro" id="IPR014721">
    <property type="entry name" value="Ribsml_uS5_D2-typ_fold_subgr"/>
</dbReference>
<sequence length="828" mass="90566">MLHFLKKQKVSSCWPFRLHISGVLNSNLFVHRYHSYVNPRANMHIAPLPEDAVRQLGSTLVITNPLSLLKELLDNAIDSGATSIDVLVSPNTVDRIEVRDNGSGISSEDHDLLGHSGCTSKIKSFDDVANVGGRTLGFRGTALASANAVGDVSITTRMPTEHVATAITLAKGGGVGERCYVAAPVGTTVSVTRLFLKMPVRLREASKNAPKALFRMKELVHSYILARPCLRLRFTVLKTPSLSWSYAASASGGVKEAATQLFGVEHTSQCIFKASPSEERDKNGPSNARVVRPPRLARESSVVFEALLPSLSADPWKLVNGAFFSVDGRPLSPALGVAKKLLAAFKECLPEHLRTFHPRNTFVRLDIQCPPGSYDVNVEPSKNDVLFISEEAIIYQFQEFIRSVYPILGETGSSPSLPTSVVSDSEDASLTDSVTLAQKAPPEFVISQWKVDMSAGFDATSGSDEDDVSNGLPPGPSRPQTDEEMANDRGNGANEDGGVKEKESLNPWSIAKLTGMGRRRERASQPALKPQAHPLSSGLDRDTIRDTERHTPRTEHFEPRLQHPFRRPTPASRNLSRQTTFKNVSSPAIDYAQNRSNTFRRRSDEDSRRTQASSLHGLAMLSSDPRAQPRERRIGSHMGQSRISFSRVSGKQTERTEECSTYVPELLPSQAYHRTPGATSILPFTTASSIHDMADTVDILGSRQFMVQPTRAPSVSGGLPLPGSSPCNSGARLVTQSSPTEQPPQRKLERIKTELLPLETIPPGSRTCNLFLALQTGELDLAKMVLEMLRFDTWMTDGKLKGAFKVDTDLEVAMLAKALLERAGSDEY</sequence>
<dbReference type="InterPro" id="IPR002099">
    <property type="entry name" value="MutL/Mlh/PMS"/>
</dbReference>
<feature type="domain" description="DNA mismatch repair protein S5" evidence="5">
    <location>
        <begin position="258"/>
        <end position="406"/>
    </location>
</feature>
<comment type="similarity">
    <text evidence="1">Belongs to the DNA mismatch repair MutL/HexB family.</text>
</comment>
<protein>
    <recommendedName>
        <fullName evidence="8">DNA mismatch repair protein S5 domain-containing protein</fullName>
    </recommendedName>
</protein>
<feature type="region of interest" description="Disordered" evidence="3">
    <location>
        <begin position="456"/>
        <end position="657"/>
    </location>
</feature>
<reference evidence="6 7" key="1">
    <citation type="journal article" date="2024" name="Commun. Biol.">
        <title>Comparative genomic analysis of thermophilic fungi reveals convergent evolutionary adaptations and gene losses.</title>
        <authorList>
            <person name="Steindorff A.S."/>
            <person name="Aguilar-Pontes M.V."/>
            <person name="Robinson A.J."/>
            <person name="Andreopoulos B."/>
            <person name="LaButti K."/>
            <person name="Kuo A."/>
            <person name="Mondo S."/>
            <person name="Riley R."/>
            <person name="Otillar R."/>
            <person name="Haridas S."/>
            <person name="Lipzen A."/>
            <person name="Grimwood J."/>
            <person name="Schmutz J."/>
            <person name="Clum A."/>
            <person name="Reid I.D."/>
            <person name="Moisan M.C."/>
            <person name="Butler G."/>
            <person name="Nguyen T.T.M."/>
            <person name="Dewar K."/>
            <person name="Conant G."/>
            <person name="Drula E."/>
            <person name="Henrissat B."/>
            <person name="Hansel C."/>
            <person name="Singer S."/>
            <person name="Hutchinson M.I."/>
            <person name="de Vries R.P."/>
            <person name="Natvig D.O."/>
            <person name="Powell A.J."/>
            <person name="Tsang A."/>
            <person name="Grigoriev I.V."/>
        </authorList>
    </citation>
    <scope>NUCLEOTIDE SEQUENCE [LARGE SCALE GENOMIC DNA]</scope>
    <source>
        <strain evidence="6 7">ATCC 22073</strain>
    </source>
</reference>
<evidence type="ECO:0000256" key="2">
    <source>
        <dbReference type="ARBA" id="ARBA00022763"/>
    </source>
</evidence>
<feature type="domain" description="Histidine kinase/HSP90-like ATPase" evidence="4">
    <location>
        <begin position="61"/>
        <end position="202"/>
    </location>
</feature>
<dbReference type="RefSeq" id="XP_070868608.1">
    <property type="nucleotide sequence ID" value="XM_071008297.1"/>
</dbReference>
<dbReference type="PANTHER" id="PTHR10073:SF41">
    <property type="entry name" value="MISMATCH REPAIR PROTEIN, PUTATIVE (AFU_ORTHOLOGUE AFUA_8G05820)-RELATED"/>
    <property type="match status" value="1"/>
</dbReference>
<proteinExistence type="inferred from homology"/>
<dbReference type="Pfam" id="PF01119">
    <property type="entry name" value="DNA_mis_repair"/>
    <property type="match status" value="1"/>
</dbReference>
<accession>A0ABR4DIN0</accession>